<comment type="caution">
    <text evidence="1">The sequence shown here is derived from an EMBL/GenBank/DDBJ whole genome shotgun (WGS) entry which is preliminary data.</text>
</comment>
<evidence type="ECO:0000313" key="1">
    <source>
        <dbReference type="EMBL" id="KAJ9055673.1"/>
    </source>
</evidence>
<keyword evidence="1" id="KW-0378">Hydrolase</keyword>
<keyword evidence="2" id="KW-1185">Reference proteome</keyword>
<reference evidence="1" key="1">
    <citation type="submission" date="2022-04" db="EMBL/GenBank/DDBJ databases">
        <title>Genome of the entomopathogenic fungus Entomophthora muscae.</title>
        <authorList>
            <person name="Elya C."/>
            <person name="Lovett B.R."/>
            <person name="Lee E."/>
            <person name="Macias A.M."/>
            <person name="Hajek A.E."/>
            <person name="De Bivort B.L."/>
            <person name="Kasson M.T."/>
            <person name="De Fine Licht H.H."/>
            <person name="Stajich J.E."/>
        </authorList>
    </citation>
    <scope>NUCLEOTIDE SEQUENCE</scope>
    <source>
        <strain evidence="1">Berkeley</strain>
    </source>
</reference>
<keyword evidence="1" id="KW-0326">Glycosidase</keyword>
<accession>A0ACC2S088</accession>
<gene>
    <name evidence="1" type="primary">ROT2_1</name>
    <name evidence="1" type="ORF">DSO57_1001650</name>
</gene>
<dbReference type="EC" id="3.2.1.84" evidence="1"/>
<protein>
    <submittedName>
        <fullName evidence="1">Glucosidase II</fullName>
        <ecNumber evidence="1">3.2.1.84</ecNumber>
    </submittedName>
</protein>
<proteinExistence type="predicted"/>
<sequence length="918" mass="104537">MFRLLSRTLFFLGLANLALGVKREDFKTCAQSSFCQRNRQLAKEAASNSSPYSVIANTLQFQDSVFKADILNQKNNVKFALQVFFLENNAVRIRINEKAAIKPRYDEAKNHVLVKEPTLKSPKTLTGKENQGQEFSISYSDGLYTAKIHFSPFKIDFSSEAGPILTLNERGLFNFEHFRTKVEPKEGEAPSEEGLWEESFKGFTDPKKNGPSSISVDVSFHNFAHVYGIPEHASQLSLKTTAGEAHQYDEPYRLYNLDVFEYEVDNPMALYGSIPFMVAHRKGSSAGVFWLNSAEMWVDVAKDNKGSHTHWIAESGLADIFVFLGQEPKSVLKQYGDLTGFTALPPAFSLGYHQCRWNYNDQEDVKGVDAKFDEFDIPYDVIWLDIEHTDGKRYFTWDQNKFTNPIEMQKNLAIKGRKLVNIVDPHIKRDDSYYVYKEATQKGYFVKDPSGNDFDGWCWPGSSSWVDYTLPEACKWWASLFKLDKYAGSTEALYVWNDMNEPSVFNGPEITMQKDRVHHGGWEHRDLHNMYGFLFHRSTADGLVQRLDINRRPFVLSRAFFPGTQRVSAIWTGDNTATWEHLKISSPMLLSISLAGVSFSGADVGGFFGNPEPELLTRWYQAGAFQPFFRGHAHIDSKRREPWLFGEPYTSQIRTAIRNRYHLLPYWYTLFFQNSFDGVSPMRPMFVEFPEDELCFGMDAQYMVGSGLLVSPVTEAGVTETKVYLPESAIWYNYFSLAPIPSGWQTVPSPADTIPVFLKGGSILPKRNRIRRSYALMMNDPITLLVALDSKGHASGHLYLDDGDTYAYLQDNFAYRHLTFNGAQLTNSAVERNNFDVVNPLAFSPKLPAKLTPSEFEDSLKSVRVEQIIIVGIKKAPAKVICTKCGREIDFKFIPELNQLIIKDPKLNAVQDWTLELQ</sequence>
<organism evidence="1 2">
    <name type="scientific">Entomophthora muscae</name>
    <dbReference type="NCBI Taxonomy" id="34485"/>
    <lineage>
        <taxon>Eukaryota</taxon>
        <taxon>Fungi</taxon>
        <taxon>Fungi incertae sedis</taxon>
        <taxon>Zoopagomycota</taxon>
        <taxon>Entomophthoromycotina</taxon>
        <taxon>Entomophthoromycetes</taxon>
        <taxon>Entomophthorales</taxon>
        <taxon>Entomophthoraceae</taxon>
        <taxon>Entomophthora</taxon>
    </lineage>
</organism>
<name>A0ACC2S088_9FUNG</name>
<dbReference type="Proteomes" id="UP001165960">
    <property type="component" value="Unassembled WGS sequence"/>
</dbReference>
<dbReference type="EMBL" id="QTSX02006393">
    <property type="protein sequence ID" value="KAJ9055673.1"/>
    <property type="molecule type" value="Genomic_DNA"/>
</dbReference>
<evidence type="ECO:0000313" key="2">
    <source>
        <dbReference type="Proteomes" id="UP001165960"/>
    </source>
</evidence>